<protein>
    <submittedName>
        <fullName evidence="4">CAAX protease self-immunity</fullName>
    </submittedName>
</protein>
<evidence type="ECO:0000313" key="5">
    <source>
        <dbReference type="Proteomes" id="UP000198507"/>
    </source>
</evidence>
<dbReference type="AlphaFoldDB" id="A0A1I0EV03"/>
<keyword evidence="4" id="KW-0378">Hydrolase</keyword>
<dbReference type="OrthoDB" id="3693644at2"/>
<dbReference type="Proteomes" id="UP000198507">
    <property type="component" value="Unassembled WGS sequence"/>
</dbReference>
<reference evidence="5" key="1">
    <citation type="submission" date="2016-10" db="EMBL/GenBank/DDBJ databases">
        <authorList>
            <person name="Varghese N."/>
            <person name="Submissions S."/>
        </authorList>
    </citation>
    <scope>NUCLEOTIDE SEQUENCE [LARGE SCALE GENOMIC DNA]</scope>
    <source>
        <strain evidence="5">DSM 44209</strain>
    </source>
</reference>
<keyword evidence="2" id="KW-1133">Transmembrane helix</keyword>
<name>A0A1I0EV03_9ACTN</name>
<dbReference type="RefSeq" id="WP_091444673.1">
    <property type="nucleotide sequence ID" value="NZ_FOIE01000005.1"/>
</dbReference>
<dbReference type="GO" id="GO:0006508">
    <property type="term" value="P:proteolysis"/>
    <property type="evidence" value="ECO:0007669"/>
    <property type="project" value="UniProtKB-KW"/>
</dbReference>
<dbReference type="InterPro" id="IPR003675">
    <property type="entry name" value="Rce1/LyrA-like_dom"/>
</dbReference>
<dbReference type="GO" id="GO:0080120">
    <property type="term" value="P:CAAX-box protein maturation"/>
    <property type="evidence" value="ECO:0007669"/>
    <property type="project" value="UniProtKB-ARBA"/>
</dbReference>
<dbReference type="EMBL" id="FOIE01000005">
    <property type="protein sequence ID" value="SET48708.1"/>
    <property type="molecule type" value="Genomic_DNA"/>
</dbReference>
<feature type="transmembrane region" description="Helical" evidence="2">
    <location>
        <begin position="111"/>
        <end position="131"/>
    </location>
</feature>
<dbReference type="InterPro" id="IPR042150">
    <property type="entry name" value="MmRce1-like"/>
</dbReference>
<keyword evidence="5" id="KW-1185">Reference proteome</keyword>
<organism evidence="4 5">
    <name type="scientific">Geodermatophilus poikilotrophus</name>
    <dbReference type="NCBI Taxonomy" id="1333667"/>
    <lineage>
        <taxon>Bacteria</taxon>
        <taxon>Bacillati</taxon>
        <taxon>Actinomycetota</taxon>
        <taxon>Actinomycetes</taxon>
        <taxon>Geodermatophilales</taxon>
        <taxon>Geodermatophilaceae</taxon>
        <taxon>Geodermatophilus</taxon>
    </lineage>
</organism>
<accession>A0A1I0EV03</accession>
<dbReference type="GO" id="GO:0004175">
    <property type="term" value="F:endopeptidase activity"/>
    <property type="evidence" value="ECO:0007669"/>
    <property type="project" value="UniProtKB-ARBA"/>
</dbReference>
<evidence type="ECO:0000256" key="2">
    <source>
        <dbReference type="SAM" id="Phobius"/>
    </source>
</evidence>
<evidence type="ECO:0000259" key="3">
    <source>
        <dbReference type="Pfam" id="PF02517"/>
    </source>
</evidence>
<dbReference type="Pfam" id="PF02517">
    <property type="entry name" value="Rce1-like"/>
    <property type="match status" value="1"/>
</dbReference>
<evidence type="ECO:0000313" key="4">
    <source>
        <dbReference type="EMBL" id="SET48708.1"/>
    </source>
</evidence>
<feature type="transmembrane region" description="Helical" evidence="2">
    <location>
        <begin position="70"/>
        <end position="91"/>
    </location>
</feature>
<dbReference type="PANTHER" id="PTHR35797:SF1">
    <property type="entry name" value="PROTEASE"/>
    <property type="match status" value="1"/>
</dbReference>
<gene>
    <name evidence="4" type="ORF">SAMN04488546_2572</name>
</gene>
<dbReference type="PANTHER" id="PTHR35797">
    <property type="entry name" value="PROTEASE-RELATED"/>
    <property type="match status" value="1"/>
</dbReference>
<feature type="region of interest" description="Disordered" evidence="1">
    <location>
        <begin position="1"/>
        <end position="25"/>
    </location>
</feature>
<feature type="transmembrane region" description="Helical" evidence="2">
    <location>
        <begin position="181"/>
        <end position="199"/>
    </location>
</feature>
<feature type="transmembrane region" description="Helical" evidence="2">
    <location>
        <begin position="37"/>
        <end position="58"/>
    </location>
</feature>
<sequence>MSALDGGRRVSAPAAPRTGDPDGGGWRGWVARRPVTAFLLVALPLGWVVLGVPALMYHGLLPGGRVPVELFALALTVLVMLPAAVWVVSVAEGRAGVRRLFGRTFRWRFGAGWWVAVLFAVPVGTVVLGALSGRSLQTADLPSVLLSGTLAALLPLFLVNLWEETVWAGFVQVHLERRHGLVAAAALTGVAFAAIHVPMSFAKEFTASSVLAELGIVLAIALPFRLLAGIVLRGTAGSVLAVAVLHAAWNAGNGEGSVVDDLLSGGQPVLLAVLALVLLAAVTAPLVRGRGTTEQQETGTRSVPVR</sequence>
<keyword evidence="2" id="KW-0812">Transmembrane</keyword>
<evidence type="ECO:0000256" key="1">
    <source>
        <dbReference type="SAM" id="MobiDB-lite"/>
    </source>
</evidence>
<feature type="transmembrane region" description="Helical" evidence="2">
    <location>
        <begin position="231"/>
        <end position="249"/>
    </location>
</feature>
<feature type="transmembrane region" description="Helical" evidence="2">
    <location>
        <begin position="205"/>
        <end position="224"/>
    </location>
</feature>
<proteinExistence type="predicted"/>
<keyword evidence="2" id="KW-0472">Membrane</keyword>
<keyword evidence="4" id="KW-0645">Protease</keyword>
<feature type="transmembrane region" description="Helical" evidence="2">
    <location>
        <begin position="269"/>
        <end position="287"/>
    </location>
</feature>
<feature type="domain" description="CAAX prenyl protease 2/Lysostaphin resistance protein A-like" evidence="3">
    <location>
        <begin position="149"/>
        <end position="251"/>
    </location>
</feature>
<feature type="transmembrane region" description="Helical" evidence="2">
    <location>
        <begin position="143"/>
        <end position="161"/>
    </location>
</feature>